<dbReference type="Proteomes" id="UP000790787">
    <property type="component" value="Chromosome 17"/>
</dbReference>
<sequence length="302" mass="35210">MRDFNCVLNKDGRIGSPVSLSEIRDFKHCVEVCSLKDLRSSGAIYTWNNKHGDSSRVYSKIDRVLVNSDWITTLPSSEAHFGNEGLMDHCLVIINWKNREQPNQCRFKYFNMWSHAPNFQRAVKLSWERGITGSKMFGLVGKLKRLKSTLQEINKVNFSEVEVNTEKTKKELDECQNKLHKDPKNLQLIEHEMRFTKDYHKWKLARDQYFIQKYKIQWLNYGDLNTKFFHSILKARRNTNRIFTISNNNGDIINDLPGITQSFVEFYTSLLGSSSTGKTRVCSSTMREGLVVLGEHRKMLVE</sequence>
<organism evidence="1 2">
    <name type="scientific">Nicotiana tabacum</name>
    <name type="common">Common tobacco</name>
    <dbReference type="NCBI Taxonomy" id="4097"/>
    <lineage>
        <taxon>Eukaryota</taxon>
        <taxon>Viridiplantae</taxon>
        <taxon>Streptophyta</taxon>
        <taxon>Embryophyta</taxon>
        <taxon>Tracheophyta</taxon>
        <taxon>Spermatophyta</taxon>
        <taxon>Magnoliopsida</taxon>
        <taxon>eudicotyledons</taxon>
        <taxon>Gunneridae</taxon>
        <taxon>Pentapetalae</taxon>
        <taxon>asterids</taxon>
        <taxon>lamiids</taxon>
        <taxon>Solanales</taxon>
        <taxon>Solanaceae</taxon>
        <taxon>Nicotianoideae</taxon>
        <taxon>Nicotianeae</taxon>
        <taxon>Nicotiana</taxon>
    </lineage>
</organism>
<evidence type="ECO:0000313" key="2">
    <source>
        <dbReference type="RefSeq" id="XP_075091612.1"/>
    </source>
</evidence>
<name>A0AC58T335_TOBAC</name>
<dbReference type="RefSeq" id="XP_075091612.1">
    <property type="nucleotide sequence ID" value="XM_075235511.1"/>
</dbReference>
<reference evidence="2" key="2">
    <citation type="submission" date="2025-08" db="UniProtKB">
        <authorList>
            <consortium name="RefSeq"/>
        </authorList>
    </citation>
    <scope>IDENTIFICATION</scope>
    <source>
        <tissue evidence="2">Leaf</tissue>
    </source>
</reference>
<keyword evidence="1" id="KW-1185">Reference proteome</keyword>
<accession>A0AC58T335</accession>
<reference evidence="1" key="1">
    <citation type="journal article" date="2014" name="Nat. Commun.">
        <title>The tobacco genome sequence and its comparison with those of tomato and potato.</title>
        <authorList>
            <person name="Sierro N."/>
            <person name="Battey J.N."/>
            <person name="Ouadi S."/>
            <person name="Bakaher N."/>
            <person name="Bovet L."/>
            <person name="Willig A."/>
            <person name="Goepfert S."/>
            <person name="Peitsch M.C."/>
            <person name="Ivanov N.V."/>
        </authorList>
    </citation>
    <scope>NUCLEOTIDE SEQUENCE [LARGE SCALE GENOMIC DNA]</scope>
</reference>
<protein>
    <submittedName>
        <fullName evidence="2">Uncharacterized protein LOC142171806</fullName>
    </submittedName>
</protein>
<proteinExistence type="predicted"/>
<gene>
    <name evidence="2" type="primary">LOC142171806</name>
</gene>
<evidence type="ECO:0000313" key="1">
    <source>
        <dbReference type="Proteomes" id="UP000790787"/>
    </source>
</evidence>